<name>A0A5B8V1H8_9SPHI</name>
<dbReference type="AlphaFoldDB" id="A0A5B8V1H8"/>
<organism evidence="3 4">
    <name type="scientific">Mucilaginibacter ginsenosidivorans</name>
    <dbReference type="NCBI Taxonomy" id="398053"/>
    <lineage>
        <taxon>Bacteria</taxon>
        <taxon>Pseudomonadati</taxon>
        <taxon>Bacteroidota</taxon>
        <taxon>Sphingobacteriia</taxon>
        <taxon>Sphingobacteriales</taxon>
        <taxon>Sphingobacteriaceae</taxon>
        <taxon>Mucilaginibacter</taxon>
    </lineage>
</organism>
<dbReference type="Pfam" id="PF01261">
    <property type="entry name" value="AP_endonuc_2"/>
    <property type="match status" value="1"/>
</dbReference>
<dbReference type="InterPro" id="IPR013022">
    <property type="entry name" value="Xyl_isomerase-like_TIM-brl"/>
</dbReference>
<dbReference type="KEGG" id="mgin:FRZ54_18155"/>
<dbReference type="PANTHER" id="PTHR12110:SF41">
    <property type="entry name" value="INOSOSE DEHYDRATASE"/>
    <property type="match status" value="1"/>
</dbReference>
<reference evidence="3 4" key="1">
    <citation type="journal article" date="2017" name="Curr. Microbiol.">
        <title>Mucilaginibacter ginsenosidivorans sp. nov., Isolated from Soil of Ginseng Field.</title>
        <authorList>
            <person name="Kim M.M."/>
            <person name="Siddiqi M.Z."/>
            <person name="Im W.T."/>
        </authorList>
    </citation>
    <scope>NUCLEOTIDE SEQUENCE [LARGE SCALE GENOMIC DNA]</scope>
    <source>
        <strain evidence="3 4">Gsoil 3017</strain>
    </source>
</reference>
<keyword evidence="3" id="KW-0413">Isomerase</keyword>
<gene>
    <name evidence="3" type="ORF">FRZ54_18155</name>
</gene>
<evidence type="ECO:0000256" key="1">
    <source>
        <dbReference type="SAM" id="SignalP"/>
    </source>
</evidence>
<proteinExistence type="predicted"/>
<dbReference type="Gene3D" id="3.20.20.150">
    <property type="entry name" value="Divalent-metal-dependent TIM barrel enzymes"/>
    <property type="match status" value="1"/>
</dbReference>
<feature type="chain" id="PRO_5023093601" evidence="1">
    <location>
        <begin position="19"/>
        <end position="280"/>
    </location>
</feature>
<dbReference type="OrthoDB" id="9798407at2"/>
<feature type="domain" description="Xylose isomerase-like TIM barrel" evidence="2">
    <location>
        <begin position="46"/>
        <end position="277"/>
    </location>
</feature>
<evidence type="ECO:0000313" key="3">
    <source>
        <dbReference type="EMBL" id="QEC64416.1"/>
    </source>
</evidence>
<dbReference type="Proteomes" id="UP000321479">
    <property type="component" value="Chromosome"/>
</dbReference>
<dbReference type="GO" id="GO:0016853">
    <property type="term" value="F:isomerase activity"/>
    <property type="evidence" value="ECO:0007669"/>
    <property type="project" value="UniProtKB-KW"/>
</dbReference>
<protein>
    <submittedName>
        <fullName evidence="3">Sugar phosphate isomerase/epimerase</fullName>
    </submittedName>
</protein>
<accession>A0A5B8V1H8</accession>
<dbReference type="InterPro" id="IPR050312">
    <property type="entry name" value="IolE/XylAMocC-like"/>
</dbReference>
<dbReference type="EMBL" id="CP042436">
    <property type="protein sequence ID" value="QEC64416.1"/>
    <property type="molecule type" value="Genomic_DNA"/>
</dbReference>
<dbReference type="SUPFAM" id="SSF51658">
    <property type="entry name" value="Xylose isomerase-like"/>
    <property type="match status" value="1"/>
</dbReference>
<feature type="signal peptide" evidence="1">
    <location>
        <begin position="1"/>
        <end position="18"/>
    </location>
</feature>
<dbReference type="InterPro" id="IPR036237">
    <property type="entry name" value="Xyl_isomerase-like_sf"/>
</dbReference>
<keyword evidence="4" id="KW-1185">Reference proteome</keyword>
<dbReference type="RefSeq" id="WP_147033208.1">
    <property type="nucleotide sequence ID" value="NZ_CP042436.1"/>
</dbReference>
<dbReference type="PANTHER" id="PTHR12110">
    <property type="entry name" value="HYDROXYPYRUVATE ISOMERASE"/>
    <property type="match status" value="1"/>
</dbReference>
<keyword evidence="1" id="KW-0732">Signal</keyword>
<evidence type="ECO:0000313" key="4">
    <source>
        <dbReference type="Proteomes" id="UP000321479"/>
    </source>
</evidence>
<sequence>MKYKLILVFLSMASLAVAQKPLFPQHPGLVSYTYRDYLSKDVPGTLDKIKDLGFTDMEFSGLFGKTAAELRALLDERGIKCSSFGVSYNDFVNKTEEVAQNAKTLGAQYVRVAGIPHKSALTLEEAQKAVADFNRIGKLLKEQYGLGFIYHEHGFEFQPYQDGTLYDYIVKNTDPRYVSLELDIMWAFFPGQDPAALLSKYGHRYKALHLKDLKKGVKGDLSGGTNQDNDVVLGTGQIDIPAVLKAAKKAGVEHYYIEDESTHVMEQVPQSLAYLKSLKQ</sequence>
<evidence type="ECO:0000259" key="2">
    <source>
        <dbReference type="Pfam" id="PF01261"/>
    </source>
</evidence>